<dbReference type="EMBL" id="JANEYF010005291">
    <property type="protein sequence ID" value="KAJ8928718.1"/>
    <property type="molecule type" value="Genomic_DNA"/>
</dbReference>
<proteinExistence type="predicted"/>
<feature type="compositionally biased region" description="Polar residues" evidence="1">
    <location>
        <begin position="104"/>
        <end position="114"/>
    </location>
</feature>
<evidence type="ECO:0000313" key="2">
    <source>
        <dbReference type="EMBL" id="KAJ8928718.1"/>
    </source>
</evidence>
<gene>
    <name evidence="2" type="ORF">NQ314_018683</name>
</gene>
<evidence type="ECO:0000256" key="1">
    <source>
        <dbReference type="SAM" id="MobiDB-lite"/>
    </source>
</evidence>
<dbReference type="AlphaFoldDB" id="A0AAV8WQD0"/>
<sequence length="154" mass="16953">MHENVDEKSGGSSTKAVSDENEESDSSEGSTTSSSSGNSHEEDSDDSLLDPNYTPVDVNSRNNQLPDELLELADSDESTVEKNGKKRVAKPEDWHKNKAKRARNSGTSYITSSASRKKFPERKMMPPCTQKCRLKCSTKISEDNRNKISAIIGV</sequence>
<protein>
    <submittedName>
        <fullName evidence="2">Uncharacterized protein</fullName>
    </submittedName>
</protein>
<comment type="caution">
    <text evidence="2">The sequence shown here is derived from an EMBL/GenBank/DDBJ whole genome shotgun (WGS) entry which is preliminary data.</text>
</comment>
<accession>A0AAV8WQD0</accession>
<organism evidence="2 3">
    <name type="scientific">Rhamnusium bicolor</name>
    <dbReference type="NCBI Taxonomy" id="1586634"/>
    <lineage>
        <taxon>Eukaryota</taxon>
        <taxon>Metazoa</taxon>
        <taxon>Ecdysozoa</taxon>
        <taxon>Arthropoda</taxon>
        <taxon>Hexapoda</taxon>
        <taxon>Insecta</taxon>
        <taxon>Pterygota</taxon>
        <taxon>Neoptera</taxon>
        <taxon>Endopterygota</taxon>
        <taxon>Coleoptera</taxon>
        <taxon>Polyphaga</taxon>
        <taxon>Cucujiformia</taxon>
        <taxon>Chrysomeloidea</taxon>
        <taxon>Cerambycidae</taxon>
        <taxon>Lepturinae</taxon>
        <taxon>Rhagiini</taxon>
        <taxon>Rhamnusium</taxon>
    </lineage>
</organism>
<name>A0AAV8WQD0_9CUCU</name>
<feature type="compositionally biased region" description="Basic and acidic residues" evidence="1">
    <location>
        <begin position="79"/>
        <end position="96"/>
    </location>
</feature>
<dbReference type="Proteomes" id="UP001162156">
    <property type="component" value="Unassembled WGS sequence"/>
</dbReference>
<feature type="region of interest" description="Disordered" evidence="1">
    <location>
        <begin position="1"/>
        <end position="126"/>
    </location>
</feature>
<keyword evidence="3" id="KW-1185">Reference proteome</keyword>
<feature type="compositionally biased region" description="Acidic residues" evidence="1">
    <location>
        <begin position="68"/>
        <end position="78"/>
    </location>
</feature>
<feature type="compositionally biased region" description="Low complexity" evidence="1">
    <location>
        <begin position="27"/>
        <end position="38"/>
    </location>
</feature>
<reference evidence="2" key="1">
    <citation type="journal article" date="2023" name="Insect Mol. Biol.">
        <title>Genome sequencing provides insights into the evolution of gene families encoding plant cell wall-degrading enzymes in longhorned beetles.</title>
        <authorList>
            <person name="Shin N.R."/>
            <person name="Okamura Y."/>
            <person name="Kirsch R."/>
            <person name="Pauchet Y."/>
        </authorList>
    </citation>
    <scope>NUCLEOTIDE SEQUENCE</scope>
    <source>
        <strain evidence="2">RBIC_L_NR</strain>
    </source>
</reference>
<evidence type="ECO:0000313" key="3">
    <source>
        <dbReference type="Proteomes" id="UP001162156"/>
    </source>
</evidence>